<feature type="coiled-coil region" evidence="1">
    <location>
        <begin position="43"/>
        <end position="88"/>
    </location>
</feature>
<evidence type="ECO:0000313" key="4">
    <source>
        <dbReference type="EMBL" id="MEX6633445.1"/>
    </source>
</evidence>
<keyword evidence="1" id="KW-0175">Coiled coil</keyword>
<dbReference type="EMBL" id="JBEHZE010000001">
    <property type="protein sequence ID" value="MEX6633445.1"/>
    <property type="molecule type" value="Genomic_DNA"/>
</dbReference>
<evidence type="ECO:0000256" key="1">
    <source>
        <dbReference type="SAM" id="Coils"/>
    </source>
</evidence>
<feature type="domain" description="Phasin" evidence="3">
    <location>
        <begin position="62"/>
        <end position="154"/>
    </location>
</feature>
<dbReference type="InterPro" id="IPR018968">
    <property type="entry name" value="Phasin"/>
</dbReference>
<sequence>MATTKTAAKKTTTKSSASKAEASNPMADIMSFSNGAEWTAKAKEQFETMMESFGENIEEARAKNEELAEELQARFKTTQERATETNTRLMEAAQEEVSETVQFANDLTNAKSFADALTIQQSYWKKLFETRIERARELTETSVETARETMKPVEVPFANLKSFEKFFAFPAKA</sequence>
<keyword evidence="5" id="KW-1185">Reference proteome</keyword>
<reference evidence="4 5" key="1">
    <citation type="submission" date="2024-05" db="EMBL/GenBank/DDBJ databases">
        <title>Three bacterial strains, DH-69, EH-24, and ECK-19 isolated from coastal sediments.</title>
        <authorList>
            <person name="Ye Y.-Q."/>
            <person name="Du Z.-J."/>
        </authorList>
    </citation>
    <scope>NUCLEOTIDE SEQUENCE [LARGE SCALE GENOMIC DNA]</scope>
    <source>
        <strain evidence="4 5">ECK-19</strain>
    </source>
</reference>
<dbReference type="RefSeq" id="WP_369313406.1">
    <property type="nucleotide sequence ID" value="NZ_JBEHZE010000001.1"/>
</dbReference>
<evidence type="ECO:0000256" key="2">
    <source>
        <dbReference type="SAM" id="MobiDB-lite"/>
    </source>
</evidence>
<proteinExistence type="predicted"/>
<dbReference type="Pfam" id="PF09361">
    <property type="entry name" value="Phasin_2"/>
    <property type="match status" value="1"/>
</dbReference>
<protein>
    <submittedName>
        <fullName evidence="4">Phasin family protein</fullName>
    </submittedName>
</protein>
<name>A0ABV3Z3R9_9PROT</name>
<feature type="compositionally biased region" description="Low complexity" evidence="2">
    <location>
        <begin position="13"/>
        <end position="23"/>
    </location>
</feature>
<gene>
    <name evidence="4" type="ORF">ABFZ84_07770</name>
</gene>
<comment type="caution">
    <text evidence="4">The sequence shown here is derived from an EMBL/GenBank/DDBJ whole genome shotgun (WGS) entry which is preliminary data.</text>
</comment>
<organism evidence="4 5">
    <name type="scientific">Hyphococcus lacteus</name>
    <dbReference type="NCBI Taxonomy" id="3143536"/>
    <lineage>
        <taxon>Bacteria</taxon>
        <taxon>Pseudomonadati</taxon>
        <taxon>Pseudomonadota</taxon>
        <taxon>Alphaproteobacteria</taxon>
        <taxon>Parvularculales</taxon>
        <taxon>Parvularculaceae</taxon>
        <taxon>Hyphococcus</taxon>
    </lineage>
</organism>
<feature type="region of interest" description="Disordered" evidence="2">
    <location>
        <begin position="1"/>
        <end position="29"/>
    </location>
</feature>
<accession>A0ABV3Z3R9</accession>
<evidence type="ECO:0000259" key="3">
    <source>
        <dbReference type="Pfam" id="PF09361"/>
    </source>
</evidence>
<evidence type="ECO:0000313" key="5">
    <source>
        <dbReference type="Proteomes" id="UP001560685"/>
    </source>
</evidence>
<dbReference type="Proteomes" id="UP001560685">
    <property type="component" value="Unassembled WGS sequence"/>
</dbReference>